<dbReference type="EMBL" id="SMFR01000003">
    <property type="protein sequence ID" value="TCJ95358.1"/>
    <property type="molecule type" value="Genomic_DNA"/>
</dbReference>
<keyword evidence="3" id="KW-0274">FAD</keyword>
<dbReference type="InterPro" id="IPR020946">
    <property type="entry name" value="Flavin_mOase-like"/>
</dbReference>
<gene>
    <name evidence="5" type="ORF">DFR71_4273</name>
</gene>
<reference evidence="5 6" key="1">
    <citation type="submission" date="2019-03" db="EMBL/GenBank/DDBJ databases">
        <title>Genomic Encyclopedia of Type Strains, Phase IV (KMG-IV): sequencing the most valuable type-strain genomes for metagenomic binning, comparative biology and taxonomic classification.</title>
        <authorList>
            <person name="Goeker M."/>
        </authorList>
    </citation>
    <scope>NUCLEOTIDE SEQUENCE [LARGE SCALE GENOMIC DNA]</scope>
    <source>
        <strain evidence="5 6">DSM 44684</strain>
    </source>
</reference>
<dbReference type="STRING" id="1210063.GCA_001612665_05856"/>
<evidence type="ECO:0000313" key="5">
    <source>
        <dbReference type="EMBL" id="TCJ95358.1"/>
    </source>
</evidence>
<organism evidence="5 6">
    <name type="scientific">Nocardia alba</name>
    <dbReference type="NCBI Taxonomy" id="225051"/>
    <lineage>
        <taxon>Bacteria</taxon>
        <taxon>Bacillati</taxon>
        <taxon>Actinomycetota</taxon>
        <taxon>Actinomycetes</taxon>
        <taxon>Mycobacteriales</taxon>
        <taxon>Nocardiaceae</taxon>
        <taxon>Nocardia</taxon>
    </lineage>
</organism>
<evidence type="ECO:0000256" key="4">
    <source>
        <dbReference type="ARBA" id="ARBA00023002"/>
    </source>
</evidence>
<evidence type="ECO:0000313" key="6">
    <source>
        <dbReference type="Proteomes" id="UP000294856"/>
    </source>
</evidence>
<dbReference type="SUPFAM" id="SSF51905">
    <property type="entry name" value="FAD/NAD(P)-binding domain"/>
    <property type="match status" value="2"/>
</dbReference>
<evidence type="ECO:0000256" key="1">
    <source>
        <dbReference type="ARBA" id="ARBA00010139"/>
    </source>
</evidence>
<dbReference type="Gene3D" id="3.50.50.60">
    <property type="entry name" value="FAD/NAD(P)-binding domain"/>
    <property type="match status" value="2"/>
</dbReference>
<keyword evidence="6" id="KW-1185">Reference proteome</keyword>
<dbReference type="RefSeq" id="WP_067458433.1">
    <property type="nucleotide sequence ID" value="NZ_SMFR01000003.1"/>
</dbReference>
<dbReference type="PANTHER" id="PTHR42877:SF4">
    <property type="entry name" value="FAD_NAD(P)-BINDING DOMAIN-CONTAINING PROTEIN-RELATED"/>
    <property type="match status" value="1"/>
</dbReference>
<keyword evidence="4" id="KW-0560">Oxidoreductase</keyword>
<dbReference type="Pfam" id="PF00743">
    <property type="entry name" value="FMO-like"/>
    <property type="match status" value="1"/>
</dbReference>
<comment type="caution">
    <text evidence="5">The sequence shown here is derived from an EMBL/GenBank/DDBJ whole genome shotgun (WGS) entry which is preliminary data.</text>
</comment>
<dbReference type="OrthoDB" id="5168853at2"/>
<dbReference type="PANTHER" id="PTHR42877">
    <property type="entry name" value="L-ORNITHINE N(5)-MONOOXYGENASE-RELATED"/>
    <property type="match status" value="1"/>
</dbReference>
<dbReference type="Proteomes" id="UP000294856">
    <property type="component" value="Unassembled WGS sequence"/>
</dbReference>
<accession>A0A4R1FSF6</accession>
<dbReference type="GO" id="GO:0050660">
    <property type="term" value="F:flavin adenine dinucleotide binding"/>
    <property type="evidence" value="ECO:0007669"/>
    <property type="project" value="InterPro"/>
</dbReference>
<name>A0A4R1FSF6_9NOCA</name>
<comment type="similarity">
    <text evidence="1">Belongs to the FAD-binding monooxygenase family.</text>
</comment>
<dbReference type="GO" id="GO:0050661">
    <property type="term" value="F:NADP binding"/>
    <property type="evidence" value="ECO:0007669"/>
    <property type="project" value="InterPro"/>
</dbReference>
<evidence type="ECO:0000256" key="3">
    <source>
        <dbReference type="ARBA" id="ARBA00022827"/>
    </source>
</evidence>
<protein>
    <submittedName>
        <fullName evidence="5">Cation diffusion facilitator CzcD-associated flavoprotein CzcO</fullName>
    </submittedName>
</protein>
<dbReference type="InterPro" id="IPR051209">
    <property type="entry name" value="FAD-bind_Monooxygenase_sf"/>
</dbReference>
<evidence type="ECO:0000256" key="2">
    <source>
        <dbReference type="ARBA" id="ARBA00022630"/>
    </source>
</evidence>
<dbReference type="AlphaFoldDB" id="A0A4R1FSF6"/>
<sequence length="498" mass="55657">MTTSRARHTRVAIIGAGFAGLGVAIRLRQLGITDFVVFERASDLGGTWRDNTYPGAGCDVPSQLYSYSFARNPHWTHSFSTQPQIQRYIQDVVDRHGVRDSIVFECEVTDARWNDAAARWEIQTSDGAHTADILVSAAGPLSAPNLPDIKGINTFRGPIFHSARWDHDVELAGKRVAVVGTGASAIQIVPSIAGEVARLDLYQRSAPWVLPRIGRKYTRLERLYYRRVPGAQRLARFGVYWVRESFVFWQSKYPPLADFFSFGARIKMWSVLRDRELRRKLTPGYRLGCKRMLISNVYYPALARDNVEVVVDGIAEFREQSIVADDGTEREVDAVVLATGFRITDSPTYDLISGRDGRTLSEVFDAEGMSAYKGTTFANFPNLFVMIGPNSALSYTSAVFTIESQINYVIDAVTTMTAGGLGAVEVRADVQAAYNRDLQKKFDGTVWNTGDCTSWFVDENGHNATLWPDFSFRFHRQLKSFDVRAYETTPVRTSSAGS</sequence>
<proteinExistence type="inferred from homology"/>
<dbReference type="GO" id="GO:0004499">
    <property type="term" value="F:N,N-dimethylaniline monooxygenase activity"/>
    <property type="evidence" value="ECO:0007669"/>
    <property type="project" value="InterPro"/>
</dbReference>
<keyword evidence="2" id="KW-0285">Flavoprotein</keyword>
<dbReference type="InterPro" id="IPR036188">
    <property type="entry name" value="FAD/NAD-bd_sf"/>
</dbReference>